<keyword evidence="4" id="KW-0804">Transcription</keyword>
<name>A0A679HN72_BACT4</name>
<dbReference type="AlphaFoldDB" id="A0A679HN72"/>
<evidence type="ECO:0000256" key="3">
    <source>
        <dbReference type="ARBA" id="ARBA00023082"/>
    </source>
</evidence>
<reference evidence="7 8" key="1">
    <citation type="submission" date="2020-02" db="EMBL/GenBank/DDBJ databases">
        <title>Whole-genome sequencing and comparative analysis of the genomes of Bacteroides thetaiotaomicron and Escherichia coli isolated from a healthy resident in Vietnam.</title>
        <authorList>
            <person name="Mohsin M."/>
            <person name="Tanaka K."/>
            <person name="Kawahara R."/>
            <person name="Kondo S."/>
            <person name="Noguchi H."/>
            <person name="Motooka D."/>
            <person name="Nakamura S."/>
            <person name="Khong D.T."/>
            <person name="Nguyen T.N."/>
            <person name="Tran H.T."/>
            <person name="Yamamoto Y."/>
        </authorList>
    </citation>
    <scope>NUCLEOTIDE SEQUENCE [LARGE SCALE GENOMIC DNA]</scope>
    <source>
        <strain evidence="7 8">F9-2</strain>
    </source>
</reference>
<keyword evidence="7" id="KW-0240">DNA-directed RNA polymerase</keyword>
<dbReference type="Pfam" id="PF04542">
    <property type="entry name" value="Sigma70_r2"/>
    <property type="match status" value="1"/>
</dbReference>
<dbReference type="InterPro" id="IPR014284">
    <property type="entry name" value="RNA_pol_sigma-70_dom"/>
</dbReference>
<dbReference type="PANTHER" id="PTHR43133:SF46">
    <property type="entry name" value="RNA POLYMERASE SIGMA-70 FACTOR ECF SUBFAMILY"/>
    <property type="match status" value="1"/>
</dbReference>
<feature type="domain" description="RNA polymerase sigma factor 70 region 4 type 2" evidence="6">
    <location>
        <begin position="125"/>
        <end position="177"/>
    </location>
</feature>
<dbReference type="Gene3D" id="1.10.10.10">
    <property type="entry name" value="Winged helix-like DNA-binding domain superfamily/Winged helix DNA-binding domain"/>
    <property type="match status" value="1"/>
</dbReference>
<gene>
    <name evidence="7" type="ORF">BatF92_44350</name>
</gene>
<dbReference type="InterPro" id="IPR007627">
    <property type="entry name" value="RNA_pol_sigma70_r2"/>
</dbReference>
<evidence type="ECO:0000259" key="6">
    <source>
        <dbReference type="Pfam" id="PF08281"/>
    </source>
</evidence>
<dbReference type="InterPro" id="IPR013324">
    <property type="entry name" value="RNA_pol_sigma_r3/r4-like"/>
</dbReference>
<dbReference type="SUPFAM" id="SSF88946">
    <property type="entry name" value="Sigma2 domain of RNA polymerase sigma factors"/>
    <property type="match status" value="1"/>
</dbReference>
<dbReference type="InterPro" id="IPR039425">
    <property type="entry name" value="RNA_pol_sigma-70-like"/>
</dbReference>
<dbReference type="PANTHER" id="PTHR43133">
    <property type="entry name" value="RNA POLYMERASE ECF-TYPE SIGMA FACTO"/>
    <property type="match status" value="1"/>
</dbReference>
<dbReference type="InterPro" id="IPR036388">
    <property type="entry name" value="WH-like_DNA-bd_sf"/>
</dbReference>
<keyword evidence="3" id="KW-0731">Sigma factor</keyword>
<dbReference type="SUPFAM" id="SSF88659">
    <property type="entry name" value="Sigma3 and sigma4 domains of RNA polymerase sigma factors"/>
    <property type="match status" value="1"/>
</dbReference>
<dbReference type="Gene3D" id="1.10.1740.10">
    <property type="match status" value="1"/>
</dbReference>
<dbReference type="EMBL" id="AP022660">
    <property type="protein sequence ID" value="BCA52493.1"/>
    <property type="molecule type" value="Genomic_DNA"/>
</dbReference>
<keyword evidence="2" id="KW-0805">Transcription regulation</keyword>
<feature type="domain" description="RNA polymerase sigma-70 region 2" evidence="5">
    <location>
        <begin position="26"/>
        <end position="87"/>
    </location>
</feature>
<evidence type="ECO:0000259" key="5">
    <source>
        <dbReference type="Pfam" id="PF04542"/>
    </source>
</evidence>
<dbReference type="Pfam" id="PF08281">
    <property type="entry name" value="Sigma70_r4_2"/>
    <property type="match status" value="1"/>
</dbReference>
<dbReference type="InterPro" id="IPR013249">
    <property type="entry name" value="RNA_pol_sigma70_r4_t2"/>
</dbReference>
<dbReference type="GO" id="GO:0006352">
    <property type="term" value="P:DNA-templated transcription initiation"/>
    <property type="evidence" value="ECO:0007669"/>
    <property type="project" value="InterPro"/>
</dbReference>
<proteinExistence type="inferred from homology"/>
<evidence type="ECO:0000256" key="4">
    <source>
        <dbReference type="ARBA" id="ARBA00023163"/>
    </source>
</evidence>
<evidence type="ECO:0000313" key="8">
    <source>
        <dbReference type="Proteomes" id="UP000500882"/>
    </source>
</evidence>
<dbReference type="InterPro" id="IPR013325">
    <property type="entry name" value="RNA_pol_sigma_r2"/>
</dbReference>
<dbReference type="GO" id="GO:0016987">
    <property type="term" value="F:sigma factor activity"/>
    <property type="evidence" value="ECO:0007669"/>
    <property type="project" value="UniProtKB-KW"/>
</dbReference>
<organism evidence="7 8">
    <name type="scientific">Bacteroides thetaiotaomicron</name>
    <dbReference type="NCBI Taxonomy" id="818"/>
    <lineage>
        <taxon>Bacteria</taxon>
        <taxon>Pseudomonadati</taxon>
        <taxon>Bacteroidota</taxon>
        <taxon>Bacteroidia</taxon>
        <taxon>Bacteroidales</taxon>
        <taxon>Bacteroidaceae</taxon>
        <taxon>Bacteroides</taxon>
    </lineage>
</organism>
<dbReference type="GO" id="GO:0000428">
    <property type="term" value="C:DNA-directed RNA polymerase complex"/>
    <property type="evidence" value="ECO:0007669"/>
    <property type="project" value="UniProtKB-KW"/>
</dbReference>
<accession>A0A679HN72</accession>
<protein>
    <submittedName>
        <fullName evidence="7">DNA-directed RNA polymerase sigma-70 factor</fullName>
    </submittedName>
</protein>
<dbReference type="Proteomes" id="UP000500882">
    <property type="component" value="Chromosome"/>
</dbReference>
<evidence type="ECO:0000256" key="2">
    <source>
        <dbReference type="ARBA" id="ARBA00023015"/>
    </source>
</evidence>
<dbReference type="CDD" id="cd06171">
    <property type="entry name" value="Sigma70_r4"/>
    <property type="match status" value="1"/>
</dbReference>
<dbReference type="GO" id="GO:0003677">
    <property type="term" value="F:DNA binding"/>
    <property type="evidence" value="ECO:0007669"/>
    <property type="project" value="InterPro"/>
</dbReference>
<evidence type="ECO:0000256" key="1">
    <source>
        <dbReference type="ARBA" id="ARBA00010641"/>
    </source>
</evidence>
<dbReference type="RefSeq" id="WP_155249868.1">
    <property type="nucleotide sequence ID" value="NZ_AP022660.1"/>
</dbReference>
<comment type="similarity">
    <text evidence="1">Belongs to the sigma-70 factor family. ECF subfamily.</text>
</comment>
<dbReference type="NCBIfam" id="TIGR02937">
    <property type="entry name" value="sigma70-ECF"/>
    <property type="match status" value="1"/>
</dbReference>
<evidence type="ECO:0000313" key="7">
    <source>
        <dbReference type="EMBL" id="BCA52493.1"/>
    </source>
</evidence>
<sequence>MNFNEMDDMTLWSSLIEGNLRALEILYKRHYALLLNYGLKFCQDIELTKDCIQDVFVKLHKSKELSQAVSPRAYLLRALRNTLYDNLLLSKETTSLDEFAFHISESHDLFEQLFLKNDEDMQLSKQLLKALSSLPSNQKTILYLRFVKELSHKEIAEIMNINVQSSMNLVSRALIKLRSLMKNDSLMIVFLLKAGII</sequence>